<dbReference type="PIRSF" id="PIRSF038994">
    <property type="entry name" value="NagA"/>
    <property type="match status" value="1"/>
</dbReference>
<sequence length="415" mass="44836">MDININIAINNVKKYSEQSRLLQFRNCRILRDHEIITEDFWVRNGKIVDPEKVFFDENVSADVQIDCKGALISPGFIDLQINGGFGVDFSNNTEDVENGLLKVAKGLLAHGVTAFCPTVVTSPRDVLPFLKKRAGGSHGSAILGAHLEGPFINVSKKGAHPADYILNLSEGFKSVVDAYGSVDNARIVTLAPEMENASQVIKELTDRGITVSLGHSMADLHEGENGVHHGATFITHLFNAMPPFHHRDPGLVGLLASDCEHQVYYGIIADGIHTHPAALRIAHRTHPDGLVLVTDAISALGLEEGTHQLGQKAIEVRGGRAMLAESDTLCGSIATMCQCVQFFMKAVSCSIVTALEAVTLHPAQAIGIQHKKGTLQFGSDADFVLLGDGLNVWSTWIAGECVYQDTTCPQPSLFK</sequence>
<evidence type="ECO:0000256" key="1">
    <source>
        <dbReference type="ARBA" id="ARBA00010716"/>
    </source>
</evidence>
<evidence type="ECO:0000256" key="10">
    <source>
        <dbReference type="PIRSR" id="PIRSR038994-2"/>
    </source>
</evidence>
<dbReference type="GO" id="GO:0019262">
    <property type="term" value="P:N-acetylneuraminate catabolic process"/>
    <property type="evidence" value="ECO:0007669"/>
    <property type="project" value="UniProtKB-ARBA"/>
</dbReference>
<dbReference type="AlphaFoldDB" id="A0AAD8ECP7"/>
<feature type="active site" description="Proton donor/acceptor" evidence="9">
    <location>
        <position position="295"/>
    </location>
</feature>
<comment type="cofactor">
    <cofactor evidence="11">
        <name>a divalent metal cation</name>
        <dbReference type="ChEBI" id="CHEBI:60240"/>
    </cofactor>
    <text evidence="11">Binds 1 divalent metal cation per subunit.</text>
</comment>
<protein>
    <recommendedName>
        <fullName evidence="3 8">N-acetylglucosamine-6-phosphate deacetylase</fullName>
        <ecNumber evidence="2 8">3.5.1.25</ecNumber>
    </recommendedName>
</protein>
<dbReference type="GO" id="GO:0046872">
    <property type="term" value="F:metal ion binding"/>
    <property type="evidence" value="ECO:0007669"/>
    <property type="project" value="UniProtKB-KW"/>
</dbReference>
<accession>A0AAD8ECP7</accession>
<comment type="catalytic activity">
    <reaction evidence="7 8">
        <text>N-acetyl-D-glucosamine 6-phosphate + H2O = D-glucosamine 6-phosphate + acetate</text>
        <dbReference type="Rhea" id="RHEA:22936"/>
        <dbReference type="ChEBI" id="CHEBI:15377"/>
        <dbReference type="ChEBI" id="CHEBI:30089"/>
        <dbReference type="ChEBI" id="CHEBI:57513"/>
        <dbReference type="ChEBI" id="CHEBI:58725"/>
        <dbReference type="EC" id="3.5.1.25"/>
    </reaction>
</comment>
<dbReference type="GO" id="GO:0008448">
    <property type="term" value="F:N-acetylglucosamine-6-phosphate deacetylase activity"/>
    <property type="evidence" value="ECO:0007669"/>
    <property type="project" value="UniProtKB-UniRule"/>
</dbReference>
<feature type="binding site" evidence="11">
    <location>
        <position position="148"/>
    </location>
    <ligand>
        <name>Zn(2+)</name>
        <dbReference type="ChEBI" id="CHEBI:29105"/>
    </ligand>
</feature>
<feature type="domain" description="Amidohydrolase-related" evidence="12">
    <location>
        <begin position="72"/>
        <end position="401"/>
    </location>
</feature>
<comment type="similarity">
    <text evidence="1 8">Belongs to the metallo-dependent hydrolases superfamily. NagA family.</text>
</comment>
<dbReference type="NCBIfam" id="TIGR00221">
    <property type="entry name" value="nagA"/>
    <property type="match status" value="1"/>
</dbReference>
<evidence type="ECO:0000256" key="4">
    <source>
        <dbReference type="ARBA" id="ARBA00022723"/>
    </source>
</evidence>
<dbReference type="FunFam" id="3.20.20.140:FF:000023">
    <property type="entry name" value="N-acetylglucosamine-6-phosphate deacetylase"/>
    <property type="match status" value="1"/>
</dbReference>
<name>A0AAD8ECP7_DIPPU</name>
<evidence type="ECO:0000256" key="5">
    <source>
        <dbReference type="ARBA" id="ARBA00022801"/>
    </source>
</evidence>
<dbReference type="EMBL" id="JASPKZ010007290">
    <property type="protein sequence ID" value="KAJ9585221.1"/>
    <property type="molecule type" value="Genomic_DNA"/>
</dbReference>
<evidence type="ECO:0000256" key="7">
    <source>
        <dbReference type="ARBA" id="ARBA00047647"/>
    </source>
</evidence>
<dbReference type="GO" id="GO:0006046">
    <property type="term" value="P:N-acetylglucosamine catabolic process"/>
    <property type="evidence" value="ECO:0007669"/>
    <property type="project" value="TreeGrafter"/>
</dbReference>
<dbReference type="SUPFAM" id="SSF51338">
    <property type="entry name" value="Composite domain of metallo-dependent hydrolases"/>
    <property type="match status" value="1"/>
</dbReference>
<dbReference type="PANTHER" id="PTHR11113:SF14">
    <property type="entry name" value="N-ACETYLGLUCOSAMINE-6-PHOSPHATE DEACETYLASE"/>
    <property type="match status" value="1"/>
</dbReference>
<feature type="binding site" evidence="10">
    <location>
        <begin position="329"/>
        <end position="331"/>
    </location>
    <ligand>
        <name>substrate</name>
    </ligand>
</feature>
<feature type="binding site" evidence="10">
    <location>
        <position position="273"/>
    </location>
    <ligand>
        <name>substrate</name>
    </ligand>
</feature>
<keyword evidence="4 11" id="KW-0479">Metal-binding</keyword>
<dbReference type="Gene3D" id="2.30.40.10">
    <property type="entry name" value="Urease, subunit C, domain 1"/>
    <property type="match status" value="1"/>
</dbReference>
<feature type="binding site" evidence="10">
    <location>
        <position position="159"/>
    </location>
    <ligand>
        <name>substrate</name>
    </ligand>
</feature>
<feature type="binding site" evidence="10">
    <location>
        <begin position="239"/>
        <end position="240"/>
    </location>
    <ligand>
        <name>substrate</name>
    </ligand>
</feature>
<dbReference type="GO" id="GO:0106279">
    <property type="term" value="P:negative regulation of UDP-N-acetylglucosamine biosynthetic process"/>
    <property type="evidence" value="ECO:0007669"/>
    <property type="project" value="UniProtKB-ARBA"/>
</dbReference>
<keyword evidence="14" id="KW-1185">Reference proteome</keyword>
<gene>
    <name evidence="13" type="ORF">L9F63_002984</name>
</gene>
<dbReference type="InterPro" id="IPR006680">
    <property type="entry name" value="Amidohydro-rel"/>
</dbReference>
<evidence type="ECO:0000256" key="2">
    <source>
        <dbReference type="ARBA" id="ARBA00011899"/>
    </source>
</evidence>
<dbReference type="Proteomes" id="UP001233999">
    <property type="component" value="Unassembled WGS sequence"/>
</dbReference>
<evidence type="ECO:0000256" key="3">
    <source>
        <dbReference type="ARBA" id="ARBA00018029"/>
    </source>
</evidence>
<evidence type="ECO:0000313" key="14">
    <source>
        <dbReference type="Proteomes" id="UP001233999"/>
    </source>
</evidence>
<reference evidence="13" key="2">
    <citation type="submission" date="2023-05" db="EMBL/GenBank/DDBJ databases">
        <authorList>
            <person name="Fouks B."/>
        </authorList>
    </citation>
    <scope>NUCLEOTIDE SEQUENCE</scope>
    <source>
        <strain evidence="13">Stay&amp;Tobe</strain>
        <tissue evidence="13">Testes</tissue>
    </source>
</reference>
<dbReference type="Gene3D" id="3.20.20.140">
    <property type="entry name" value="Metal-dependent hydrolases"/>
    <property type="match status" value="1"/>
</dbReference>
<feature type="binding site" evidence="11">
    <location>
        <position position="236"/>
    </location>
    <ligand>
        <name>Zn(2+)</name>
        <dbReference type="ChEBI" id="CHEBI:29105"/>
    </ligand>
</feature>
<dbReference type="EC" id="3.5.1.25" evidence="2 8"/>
<evidence type="ECO:0000259" key="12">
    <source>
        <dbReference type="Pfam" id="PF01979"/>
    </source>
</evidence>
<dbReference type="InterPro" id="IPR003764">
    <property type="entry name" value="GlcNAc_6-P_deAcase"/>
</dbReference>
<keyword evidence="6 8" id="KW-0119">Carbohydrate metabolism</keyword>
<dbReference type="Pfam" id="PF01979">
    <property type="entry name" value="Amidohydro_1"/>
    <property type="match status" value="1"/>
</dbReference>
<feature type="binding site" evidence="11">
    <location>
        <position position="215"/>
    </location>
    <ligand>
        <name>Zn(2+)</name>
        <dbReference type="ChEBI" id="CHEBI:29105"/>
    </ligand>
</feature>
<dbReference type="PANTHER" id="PTHR11113">
    <property type="entry name" value="N-ACETYLGLUCOSAMINE-6-PHOSPHATE DEACETYLASE"/>
    <property type="match status" value="1"/>
</dbReference>
<evidence type="ECO:0000256" key="9">
    <source>
        <dbReference type="PIRSR" id="PIRSR038994-1"/>
    </source>
</evidence>
<keyword evidence="5 8" id="KW-0378">Hydrolase</keyword>
<organism evidence="13 14">
    <name type="scientific">Diploptera punctata</name>
    <name type="common">Pacific beetle cockroach</name>
    <dbReference type="NCBI Taxonomy" id="6984"/>
    <lineage>
        <taxon>Eukaryota</taxon>
        <taxon>Metazoa</taxon>
        <taxon>Ecdysozoa</taxon>
        <taxon>Arthropoda</taxon>
        <taxon>Hexapoda</taxon>
        <taxon>Insecta</taxon>
        <taxon>Pterygota</taxon>
        <taxon>Neoptera</taxon>
        <taxon>Polyneoptera</taxon>
        <taxon>Dictyoptera</taxon>
        <taxon>Blattodea</taxon>
        <taxon>Blaberoidea</taxon>
        <taxon>Blaberidae</taxon>
        <taxon>Diplopterinae</taxon>
        <taxon>Diploptera</taxon>
    </lineage>
</organism>
<feature type="binding site" evidence="10">
    <location>
        <position position="247"/>
    </location>
    <ligand>
        <name>substrate</name>
    </ligand>
</feature>
<dbReference type="InterPro" id="IPR011059">
    <property type="entry name" value="Metal-dep_hydrolase_composite"/>
</dbReference>
<evidence type="ECO:0000256" key="6">
    <source>
        <dbReference type="ARBA" id="ARBA00023277"/>
    </source>
</evidence>
<reference evidence="13" key="1">
    <citation type="journal article" date="2023" name="IScience">
        <title>Live-bearing cockroach genome reveals convergent evolutionary mechanisms linked to viviparity in insects and beyond.</title>
        <authorList>
            <person name="Fouks B."/>
            <person name="Harrison M.C."/>
            <person name="Mikhailova A.A."/>
            <person name="Marchal E."/>
            <person name="English S."/>
            <person name="Carruthers M."/>
            <person name="Jennings E.C."/>
            <person name="Chiamaka E.L."/>
            <person name="Frigard R.A."/>
            <person name="Pippel M."/>
            <person name="Attardo G.M."/>
            <person name="Benoit J.B."/>
            <person name="Bornberg-Bauer E."/>
            <person name="Tobe S.S."/>
        </authorList>
    </citation>
    <scope>NUCLEOTIDE SEQUENCE</scope>
    <source>
        <strain evidence="13">Stay&amp;Tobe</strain>
    </source>
</reference>
<proteinExistence type="inferred from homology"/>
<evidence type="ECO:0000256" key="8">
    <source>
        <dbReference type="PIRNR" id="PIRNR038994"/>
    </source>
</evidence>
<evidence type="ECO:0000256" key="11">
    <source>
        <dbReference type="PIRSR" id="PIRSR038994-3"/>
    </source>
</evidence>
<dbReference type="SUPFAM" id="SSF51556">
    <property type="entry name" value="Metallo-dependent hydrolases"/>
    <property type="match status" value="1"/>
</dbReference>
<dbReference type="CDD" id="cd00854">
    <property type="entry name" value="NagA"/>
    <property type="match status" value="1"/>
</dbReference>
<comment type="caution">
    <text evidence="13">The sequence shown here is derived from an EMBL/GenBank/DDBJ whole genome shotgun (WGS) entry which is preliminary data.</text>
</comment>
<dbReference type="InterPro" id="IPR032466">
    <property type="entry name" value="Metal_Hydrolase"/>
</dbReference>
<evidence type="ECO:0000313" key="13">
    <source>
        <dbReference type="EMBL" id="KAJ9585221.1"/>
    </source>
</evidence>